<gene>
    <name evidence="1" type="ORF">GEV33_012489</name>
</gene>
<proteinExistence type="predicted"/>
<reference evidence="1" key="2">
    <citation type="submission" date="2021-08" db="EMBL/GenBank/DDBJ databases">
        <authorList>
            <person name="Eriksson T."/>
        </authorList>
    </citation>
    <scope>NUCLEOTIDE SEQUENCE</scope>
    <source>
        <strain evidence="1">Stoneville</strain>
        <tissue evidence="1">Whole head</tissue>
    </source>
</reference>
<dbReference type="Proteomes" id="UP000719412">
    <property type="component" value="Unassembled WGS sequence"/>
</dbReference>
<protein>
    <submittedName>
        <fullName evidence="1">Uncharacterized protein</fullName>
    </submittedName>
</protein>
<keyword evidence="2" id="KW-1185">Reference proteome</keyword>
<organism evidence="1 2">
    <name type="scientific">Tenebrio molitor</name>
    <name type="common">Yellow mealworm beetle</name>
    <dbReference type="NCBI Taxonomy" id="7067"/>
    <lineage>
        <taxon>Eukaryota</taxon>
        <taxon>Metazoa</taxon>
        <taxon>Ecdysozoa</taxon>
        <taxon>Arthropoda</taxon>
        <taxon>Hexapoda</taxon>
        <taxon>Insecta</taxon>
        <taxon>Pterygota</taxon>
        <taxon>Neoptera</taxon>
        <taxon>Endopterygota</taxon>
        <taxon>Coleoptera</taxon>
        <taxon>Polyphaga</taxon>
        <taxon>Cucujiformia</taxon>
        <taxon>Tenebrionidae</taxon>
        <taxon>Tenebrio</taxon>
    </lineage>
</organism>
<dbReference type="AlphaFoldDB" id="A0A8J6H954"/>
<accession>A0A8J6H954</accession>
<reference evidence="1" key="1">
    <citation type="journal article" date="2020" name="J Insects Food Feed">
        <title>The yellow mealworm (Tenebrio molitor) genome: a resource for the emerging insects as food and feed industry.</title>
        <authorList>
            <person name="Eriksson T."/>
            <person name="Andere A."/>
            <person name="Kelstrup H."/>
            <person name="Emery V."/>
            <person name="Picard C."/>
        </authorList>
    </citation>
    <scope>NUCLEOTIDE SEQUENCE</scope>
    <source>
        <strain evidence="1">Stoneville</strain>
        <tissue evidence="1">Whole head</tissue>
    </source>
</reference>
<evidence type="ECO:0000313" key="1">
    <source>
        <dbReference type="EMBL" id="KAH0810298.1"/>
    </source>
</evidence>
<comment type="caution">
    <text evidence="1">The sequence shown here is derived from an EMBL/GenBank/DDBJ whole genome shotgun (WGS) entry which is preliminary data.</text>
</comment>
<dbReference type="EMBL" id="JABDTM020027582">
    <property type="protein sequence ID" value="KAH0810298.1"/>
    <property type="molecule type" value="Genomic_DNA"/>
</dbReference>
<sequence length="180" mass="20279">MHIVGVKSATAAAGKNTKPVGFLTALTSFERFIGNNRARYGSCRHARPDRGFRGESVLRLHKGALLRERRDLDDRGWPKTRRRWRKSERGRKRFDGAEVHPPIEGGKITAPHKKFGQMSSALTLTGTAPGSRNDPRISAKRSAKFRETIRESTRMGFATFLTGSVKKMQDCSLRFLVLRN</sequence>
<name>A0A8J6H954_TENMO</name>
<evidence type="ECO:0000313" key="2">
    <source>
        <dbReference type="Proteomes" id="UP000719412"/>
    </source>
</evidence>